<dbReference type="Gene3D" id="3.40.50.720">
    <property type="entry name" value="NAD(P)-binding Rossmann-like Domain"/>
    <property type="match status" value="1"/>
</dbReference>
<dbReference type="NCBIfam" id="NF005559">
    <property type="entry name" value="PRK07231.1"/>
    <property type="match status" value="1"/>
</dbReference>
<name>A0A5P2G0G0_9BACT</name>
<dbReference type="CDD" id="cd05233">
    <property type="entry name" value="SDR_c"/>
    <property type="match status" value="1"/>
</dbReference>
<accession>A0A5P2G0G0</accession>
<dbReference type="EMBL" id="CP044016">
    <property type="protein sequence ID" value="QES87300.1"/>
    <property type="molecule type" value="Genomic_DNA"/>
</dbReference>
<evidence type="ECO:0000313" key="5">
    <source>
        <dbReference type="Proteomes" id="UP000292424"/>
    </source>
</evidence>
<sequence length="249" mass="26485">MKKLENKTAVITGGTSGIGLSIAKLFVKEGANVVVTGRKQEALNKAIKELGNTAIAIKADVSKLNEIEYLYKTVGEKFGKIDVLVANAGVYPLSPLSEFTEALFDHASDINFKGTFFTVQKSLQYLNDGASIILLSSTVNDKGIPGHSAYSATKAAVRSLVRSFSAELVDRKIRVNVLSPGLIETPIFNSISSSAEEAKAMAENMGNFTPVKRLGQPSEIATGALYLASDDSSFMLGAELLLDGGFKSL</sequence>
<reference evidence="4 5" key="1">
    <citation type="submission" date="2019-09" db="EMBL/GenBank/DDBJ databases">
        <title>Complete genome sequence of Arachidicoccus sp. B3-10 isolated from apple orchard soil.</title>
        <authorList>
            <person name="Kim H.S."/>
            <person name="Han K.-I."/>
            <person name="Suh M.K."/>
            <person name="Lee K.C."/>
            <person name="Eom M.K."/>
            <person name="Kim J.-S."/>
            <person name="Kang S.W."/>
            <person name="Sin Y."/>
            <person name="Lee J.-S."/>
        </authorList>
    </citation>
    <scope>NUCLEOTIDE SEQUENCE [LARGE SCALE GENOMIC DNA]</scope>
    <source>
        <strain evidence="4 5">B3-10</strain>
    </source>
</reference>
<dbReference type="SUPFAM" id="SSF51735">
    <property type="entry name" value="NAD(P)-binding Rossmann-fold domains"/>
    <property type="match status" value="1"/>
</dbReference>
<evidence type="ECO:0000256" key="2">
    <source>
        <dbReference type="ARBA" id="ARBA00023002"/>
    </source>
</evidence>
<dbReference type="SMART" id="SM00822">
    <property type="entry name" value="PKS_KR"/>
    <property type="match status" value="1"/>
</dbReference>
<dbReference type="GO" id="GO:0047936">
    <property type="term" value="F:glucose 1-dehydrogenase [NAD(P)+] activity"/>
    <property type="evidence" value="ECO:0007669"/>
    <property type="project" value="UniProtKB-EC"/>
</dbReference>
<dbReference type="FunFam" id="3.40.50.720:FF:000084">
    <property type="entry name" value="Short-chain dehydrogenase reductase"/>
    <property type="match status" value="1"/>
</dbReference>
<dbReference type="InterPro" id="IPR036291">
    <property type="entry name" value="NAD(P)-bd_dom_sf"/>
</dbReference>
<organism evidence="4 5">
    <name type="scientific">Rhizosphaericola mali</name>
    <dbReference type="NCBI Taxonomy" id="2545455"/>
    <lineage>
        <taxon>Bacteria</taxon>
        <taxon>Pseudomonadati</taxon>
        <taxon>Bacteroidota</taxon>
        <taxon>Chitinophagia</taxon>
        <taxon>Chitinophagales</taxon>
        <taxon>Chitinophagaceae</taxon>
        <taxon>Rhizosphaericola</taxon>
    </lineage>
</organism>
<keyword evidence="5" id="KW-1185">Reference proteome</keyword>
<feature type="domain" description="Ketoreductase" evidence="3">
    <location>
        <begin position="7"/>
        <end position="186"/>
    </location>
</feature>
<proteinExistence type="inferred from homology"/>
<gene>
    <name evidence="4" type="ORF">E0W69_001030</name>
</gene>
<comment type="similarity">
    <text evidence="1">Belongs to the short-chain dehydrogenases/reductases (SDR) family.</text>
</comment>
<dbReference type="PANTHER" id="PTHR43477">
    <property type="entry name" value="DIHYDROANTICAPSIN 7-DEHYDROGENASE"/>
    <property type="match status" value="1"/>
</dbReference>
<dbReference type="InterPro" id="IPR057326">
    <property type="entry name" value="KR_dom"/>
</dbReference>
<keyword evidence="2 4" id="KW-0560">Oxidoreductase</keyword>
<dbReference type="OrthoDB" id="9803333at2"/>
<dbReference type="EC" id="1.1.1.47" evidence="4"/>
<dbReference type="Proteomes" id="UP000292424">
    <property type="component" value="Chromosome"/>
</dbReference>
<evidence type="ECO:0000313" key="4">
    <source>
        <dbReference type="EMBL" id="QES87300.1"/>
    </source>
</evidence>
<dbReference type="PRINTS" id="PR00080">
    <property type="entry name" value="SDRFAMILY"/>
</dbReference>
<dbReference type="PANTHER" id="PTHR43477:SF1">
    <property type="entry name" value="DIHYDROANTICAPSIN 7-DEHYDROGENASE"/>
    <property type="match status" value="1"/>
</dbReference>
<dbReference type="Pfam" id="PF13561">
    <property type="entry name" value="adh_short_C2"/>
    <property type="match status" value="1"/>
</dbReference>
<dbReference type="AlphaFoldDB" id="A0A5P2G0G0"/>
<evidence type="ECO:0000259" key="3">
    <source>
        <dbReference type="SMART" id="SM00822"/>
    </source>
</evidence>
<protein>
    <submittedName>
        <fullName evidence="4">Glucose 1-dehydrogenase</fullName>
        <ecNumber evidence="4">1.1.1.47</ecNumber>
    </submittedName>
</protein>
<dbReference type="PRINTS" id="PR00081">
    <property type="entry name" value="GDHRDH"/>
</dbReference>
<dbReference type="InterPro" id="IPR020904">
    <property type="entry name" value="Sc_DH/Rdtase_CS"/>
</dbReference>
<dbReference type="RefSeq" id="WP_131328178.1">
    <property type="nucleotide sequence ID" value="NZ_CP044016.1"/>
</dbReference>
<dbReference type="InterPro" id="IPR051122">
    <property type="entry name" value="SDR_DHRS6-like"/>
</dbReference>
<evidence type="ECO:0000256" key="1">
    <source>
        <dbReference type="ARBA" id="ARBA00006484"/>
    </source>
</evidence>
<dbReference type="KEGG" id="arac:E0W69_001030"/>
<dbReference type="InterPro" id="IPR002347">
    <property type="entry name" value="SDR_fam"/>
</dbReference>
<dbReference type="PROSITE" id="PS00061">
    <property type="entry name" value="ADH_SHORT"/>
    <property type="match status" value="1"/>
</dbReference>